<dbReference type="InterPro" id="IPR050466">
    <property type="entry name" value="Carboxylest/Gibb_receptor"/>
</dbReference>
<protein>
    <recommendedName>
        <fullName evidence="2">Alpha/beta hydrolase fold-3 domain-containing protein</fullName>
    </recommendedName>
</protein>
<gene>
    <name evidence="3" type="ORF">ACJRO7_012242</name>
</gene>
<evidence type="ECO:0000313" key="3">
    <source>
        <dbReference type="EMBL" id="KAL3751388.1"/>
    </source>
</evidence>
<dbReference type="AlphaFoldDB" id="A0ABD3LL92"/>
<keyword evidence="4" id="KW-1185">Reference proteome</keyword>
<comment type="similarity">
    <text evidence="1">Belongs to the 'GDXG' lipolytic enzyme family.</text>
</comment>
<name>A0ABD3LL92_EUCGL</name>
<dbReference type="Gene3D" id="3.40.50.1820">
    <property type="entry name" value="alpha/beta hydrolase"/>
    <property type="match status" value="1"/>
</dbReference>
<reference evidence="3 4" key="1">
    <citation type="submission" date="2024-11" db="EMBL/GenBank/DDBJ databases">
        <title>Chromosome-level genome assembly of Eucalyptus globulus Labill. provides insights into its genome evolution.</title>
        <authorList>
            <person name="Li X."/>
        </authorList>
    </citation>
    <scope>NUCLEOTIDE SEQUENCE [LARGE SCALE GENOMIC DNA]</scope>
    <source>
        <strain evidence="3">CL2024</strain>
        <tissue evidence="3">Fresh tender leaves</tissue>
    </source>
</reference>
<dbReference type="InterPro" id="IPR029058">
    <property type="entry name" value="AB_hydrolase_fold"/>
</dbReference>
<evidence type="ECO:0000259" key="2">
    <source>
        <dbReference type="Pfam" id="PF07859"/>
    </source>
</evidence>
<evidence type="ECO:0000256" key="1">
    <source>
        <dbReference type="ARBA" id="ARBA00010515"/>
    </source>
</evidence>
<dbReference type="PANTHER" id="PTHR23024">
    <property type="entry name" value="ARYLACETAMIDE DEACETYLASE"/>
    <property type="match status" value="1"/>
</dbReference>
<proteinExistence type="inferred from homology"/>
<comment type="caution">
    <text evidence="3">The sequence shown here is derived from an EMBL/GenBank/DDBJ whole genome shotgun (WGS) entry which is preliminary data.</text>
</comment>
<dbReference type="EMBL" id="JBJKBG010000002">
    <property type="protein sequence ID" value="KAL3751388.1"/>
    <property type="molecule type" value="Genomic_DNA"/>
</dbReference>
<sequence length="351" mass="38745">MAATTFAPNLTLKAVGDDVSQKWHGAVTDEIGGLIRVYKDGHVERPNIVPFVSSALPQELGVTSTDMVVDKFTNVWARVYVPNHVQNQLVPLIVYFHGGGFCVGSAGWNCYHEFLAKLALKVNCVIMSVNYRLAPENPLPAAYDDGFKALTWLGQRLQGASSEWWMRQCDFSRVFLAGDSAGANVAHHLATRLASNNGTKLKAVNSLCFKGAILIQPFFGGEARTDSEKRTPQPPSSALTVAASDTYWRLALPRGSSRDHPWCNPLKQDKRSGYNLEKLRVLPRTLVCISERDILRDRNVEYCEALAKAGNVVECVVYDGVGHAFQVLSKSNTAQARALEMMSHVRAFVHR</sequence>
<dbReference type="Proteomes" id="UP001634007">
    <property type="component" value="Unassembled WGS sequence"/>
</dbReference>
<evidence type="ECO:0000313" key="4">
    <source>
        <dbReference type="Proteomes" id="UP001634007"/>
    </source>
</evidence>
<dbReference type="InterPro" id="IPR013094">
    <property type="entry name" value="AB_hydrolase_3"/>
</dbReference>
<dbReference type="PANTHER" id="PTHR23024:SF409">
    <property type="entry name" value="CARBOXYLESTERASE 6-RELATED"/>
    <property type="match status" value="1"/>
</dbReference>
<dbReference type="SUPFAM" id="SSF53474">
    <property type="entry name" value="alpha/beta-Hydrolases"/>
    <property type="match status" value="1"/>
</dbReference>
<dbReference type="Pfam" id="PF07859">
    <property type="entry name" value="Abhydrolase_3"/>
    <property type="match status" value="1"/>
</dbReference>
<accession>A0ABD3LL92</accession>
<organism evidence="3 4">
    <name type="scientific">Eucalyptus globulus</name>
    <name type="common">Tasmanian blue gum</name>
    <dbReference type="NCBI Taxonomy" id="34317"/>
    <lineage>
        <taxon>Eukaryota</taxon>
        <taxon>Viridiplantae</taxon>
        <taxon>Streptophyta</taxon>
        <taxon>Embryophyta</taxon>
        <taxon>Tracheophyta</taxon>
        <taxon>Spermatophyta</taxon>
        <taxon>Magnoliopsida</taxon>
        <taxon>eudicotyledons</taxon>
        <taxon>Gunneridae</taxon>
        <taxon>Pentapetalae</taxon>
        <taxon>rosids</taxon>
        <taxon>malvids</taxon>
        <taxon>Myrtales</taxon>
        <taxon>Myrtaceae</taxon>
        <taxon>Myrtoideae</taxon>
        <taxon>Eucalypteae</taxon>
        <taxon>Eucalyptus</taxon>
    </lineage>
</organism>
<feature type="domain" description="Alpha/beta hydrolase fold-3" evidence="2">
    <location>
        <begin position="93"/>
        <end position="326"/>
    </location>
</feature>